<evidence type="ECO:0000256" key="1">
    <source>
        <dbReference type="ARBA" id="ARBA00022598"/>
    </source>
</evidence>
<dbReference type="PANTHER" id="PTHR45765:SF1">
    <property type="entry name" value="METHIONINE--TRNA LIGASE, CYTOPLASMIC"/>
    <property type="match status" value="1"/>
</dbReference>
<evidence type="ECO:0000256" key="5">
    <source>
        <dbReference type="ARBA" id="ARBA00023146"/>
    </source>
</evidence>
<dbReference type="InterPro" id="IPR033911">
    <property type="entry name" value="MetRS_core"/>
</dbReference>
<keyword evidence="2" id="KW-0547">Nucleotide-binding</keyword>
<dbReference type="EMBL" id="BARW01038632">
    <property type="protein sequence ID" value="GAJ23932.1"/>
    <property type="molecule type" value="Genomic_DNA"/>
</dbReference>
<evidence type="ECO:0000259" key="6">
    <source>
        <dbReference type="Pfam" id="PF09334"/>
    </source>
</evidence>
<dbReference type="Pfam" id="PF09334">
    <property type="entry name" value="tRNA-synt_1g"/>
    <property type="match status" value="1"/>
</dbReference>
<feature type="non-terminal residue" evidence="7">
    <location>
        <position position="105"/>
    </location>
</feature>
<dbReference type="GO" id="GO:0005524">
    <property type="term" value="F:ATP binding"/>
    <property type="evidence" value="ECO:0007669"/>
    <property type="project" value="UniProtKB-KW"/>
</dbReference>
<evidence type="ECO:0000313" key="7">
    <source>
        <dbReference type="EMBL" id="GAJ23932.1"/>
    </source>
</evidence>
<sequence>MSEKWVITAAWPYVNTVPHLGTMLQLLSGDVITRYHKLRKHEVLYVSGSDIHGTPIVVAAEAEGITPNELALKYHKIILQLLKDWNIEFDKYTTTGNETHITFVQ</sequence>
<gene>
    <name evidence="7" type="ORF">S12H4_59220</name>
</gene>
<feature type="domain" description="Methionyl/Leucyl tRNA synthetase" evidence="6">
    <location>
        <begin position="6"/>
        <end position="105"/>
    </location>
</feature>
<keyword evidence="3" id="KW-0067">ATP-binding</keyword>
<dbReference type="SUPFAM" id="SSF52374">
    <property type="entry name" value="Nucleotidylyl transferase"/>
    <property type="match status" value="1"/>
</dbReference>
<dbReference type="GO" id="GO:0006431">
    <property type="term" value="P:methionyl-tRNA aminoacylation"/>
    <property type="evidence" value="ECO:0007669"/>
    <property type="project" value="InterPro"/>
</dbReference>
<reference evidence="7" key="1">
    <citation type="journal article" date="2014" name="Front. Microbiol.">
        <title>High frequency of phylogenetically diverse reductive dehalogenase-homologous genes in deep subseafloor sedimentary metagenomes.</title>
        <authorList>
            <person name="Kawai M."/>
            <person name="Futagami T."/>
            <person name="Toyoda A."/>
            <person name="Takaki Y."/>
            <person name="Nishi S."/>
            <person name="Hori S."/>
            <person name="Arai W."/>
            <person name="Tsubouchi T."/>
            <person name="Morono Y."/>
            <person name="Uchiyama I."/>
            <person name="Ito T."/>
            <person name="Fujiyama A."/>
            <person name="Inagaki F."/>
            <person name="Takami H."/>
        </authorList>
    </citation>
    <scope>NUCLEOTIDE SEQUENCE</scope>
    <source>
        <strain evidence="7">Expedition CK06-06</strain>
    </source>
</reference>
<evidence type="ECO:0000256" key="4">
    <source>
        <dbReference type="ARBA" id="ARBA00022917"/>
    </source>
</evidence>
<dbReference type="InterPro" id="IPR014729">
    <property type="entry name" value="Rossmann-like_a/b/a_fold"/>
</dbReference>
<dbReference type="InterPro" id="IPR023458">
    <property type="entry name" value="Met-tRNA_ligase_1"/>
</dbReference>
<name>X1VSX3_9ZZZZ</name>
<dbReference type="GO" id="GO:0004825">
    <property type="term" value="F:methionine-tRNA ligase activity"/>
    <property type="evidence" value="ECO:0007669"/>
    <property type="project" value="InterPro"/>
</dbReference>
<dbReference type="AlphaFoldDB" id="X1VSX3"/>
<dbReference type="GO" id="GO:0005829">
    <property type="term" value="C:cytosol"/>
    <property type="evidence" value="ECO:0007669"/>
    <property type="project" value="TreeGrafter"/>
</dbReference>
<comment type="caution">
    <text evidence="7">The sequence shown here is derived from an EMBL/GenBank/DDBJ whole genome shotgun (WGS) entry which is preliminary data.</text>
</comment>
<organism evidence="7">
    <name type="scientific">marine sediment metagenome</name>
    <dbReference type="NCBI Taxonomy" id="412755"/>
    <lineage>
        <taxon>unclassified sequences</taxon>
        <taxon>metagenomes</taxon>
        <taxon>ecological metagenomes</taxon>
    </lineage>
</organism>
<keyword evidence="4" id="KW-0648">Protein biosynthesis</keyword>
<dbReference type="PANTHER" id="PTHR45765">
    <property type="entry name" value="METHIONINE--TRNA LIGASE"/>
    <property type="match status" value="1"/>
</dbReference>
<keyword evidence="5" id="KW-0030">Aminoacyl-tRNA synthetase</keyword>
<keyword evidence="1" id="KW-0436">Ligase</keyword>
<proteinExistence type="predicted"/>
<dbReference type="GO" id="GO:0017101">
    <property type="term" value="C:aminoacyl-tRNA synthetase multienzyme complex"/>
    <property type="evidence" value="ECO:0007669"/>
    <property type="project" value="TreeGrafter"/>
</dbReference>
<evidence type="ECO:0000256" key="3">
    <source>
        <dbReference type="ARBA" id="ARBA00022840"/>
    </source>
</evidence>
<dbReference type="PRINTS" id="PR01041">
    <property type="entry name" value="TRNASYNTHMET"/>
</dbReference>
<dbReference type="Gene3D" id="3.40.50.620">
    <property type="entry name" value="HUPs"/>
    <property type="match status" value="1"/>
</dbReference>
<accession>X1VSX3</accession>
<dbReference type="InterPro" id="IPR015413">
    <property type="entry name" value="Methionyl/Leucyl_tRNA_Synth"/>
</dbReference>
<evidence type="ECO:0000256" key="2">
    <source>
        <dbReference type="ARBA" id="ARBA00022741"/>
    </source>
</evidence>
<protein>
    <recommendedName>
        <fullName evidence="6">Methionyl/Leucyl tRNA synthetase domain-containing protein</fullName>
    </recommendedName>
</protein>